<accession>A0A0K2V092</accession>
<protein>
    <submittedName>
        <fullName evidence="1">Uncharacterized protein</fullName>
    </submittedName>
</protein>
<dbReference type="EMBL" id="HACA01026528">
    <property type="protein sequence ID" value="CDW43889.1"/>
    <property type="molecule type" value="Transcribed_RNA"/>
</dbReference>
<proteinExistence type="predicted"/>
<sequence length="28" mass="3456">MNCRIYYCEKDDISKYLQLNCIIWNLSI</sequence>
<reference evidence="1" key="1">
    <citation type="submission" date="2014-05" db="EMBL/GenBank/DDBJ databases">
        <authorList>
            <person name="Chronopoulou M."/>
        </authorList>
    </citation>
    <scope>NUCLEOTIDE SEQUENCE</scope>
    <source>
        <tissue evidence="1">Whole organism</tissue>
    </source>
</reference>
<organism evidence="1">
    <name type="scientific">Lepeophtheirus salmonis</name>
    <name type="common">Salmon louse</name>
    <name type="synonym">Caligus salmonis</name>
    <dbReference type="NCBI Taxonomy" id="72036"/>
    <lineage>
        <taxon>Eukaryota</taxon>
        <taxon>Metazoa</taxon>
        <taxon>Ecdysozoa</taxon>
        <taxon>Arthropoda</taxon>
        <taxon>Crustacea</taxon>
        <taxon>Multicrustacea</taxon>
        <taxon>Hexanauplia</taxon>
        <taxon>Copepoda</taxon>
        <taxon>Siphonostomatoida</taxon>
        <taxon>Caligidae</taxon>
        <taxon>Lepeophtheirus</taxon>
    </lineage>
</organism>
<evidence type="ECO:0000313" key="1">
    <source>
        <dbReference type="EMBL" id="CDW43889.1"/>
    </source>
</evidence>
<dbReference type="AlphaFoldDB" id="A0A0K2V092"/>
<name>A0A0K2V092_LEPSM</name>